<dbReference type="InterPro" id="IPR006124">
    <property type="entry name" value="Metalloenzyme"/>
</dbReference>
<dbReference type="PANTHER" id="PTHR31637:SF0">
    <property type="entry name" value="2,3-BISPHOSPHOGLYCERATE-INDEPENDENT PHOSPHOGLYCERATE MUTASE"/>
    <property type="match status" value="1"/>
</dbReference>
<dbReference type="SUPFAM" id="SSF53649">
    <property type="entry name" value="Alkaline phosphatase-like"/>
    <property type="match status" value="1"/>
</dbReference>
<feature type="binding site" evidence="14">
    <location>
        <position position="125"/>
    </location>
    <ligand>
        <name>substrate</name>
    </ligand>
</feature>
<dbReference type="GO" id="GO:0030145">
    <property type="term" value="F:manganese ion binding"/>
    <property type="evidence" value="ECO:0007669"/>
    <property type="project" value="InterPro"/>
</dbReference>
<keyword evidence="7 15" id="KW-0479">Metal-binding</keyword>
<dbReference type="Pfam" id="PF01676">
    <property type="entry name" value="Metalloenzyme"/>
    <property type="match status" value="1"/>
</dbReference>
<dbReference type="Gene3D" id="3.40.1450.10">
    <property type="entry name" value="BPG-independent phosphoglycerate mutase, domain B"/>
    <property type="match status" value="1"/>
</dbReference>
<dbReference type="EC" id="5.4.2.12" evidence="6"/>
<evidence type="ECO:0000256" key="12">
    <source>
        <dbReference type="ARBA" id="ARBA00083354"/>
    </source>
</evidence>
<dbReference type="HAMAP" id="MF_01038">
    <property type="entry name" value="GpmI"/>
    <property type="match status" value="1"/>
</dbReference>
<evidence type="ECO:0000256" key="11">
    <source>
        <dbReference type="ARBA" id="ARBA00071648"/>
    </source>
</evidence>
<proteinExistence type="inferred from homology"/>
<evidence type="ECO:0000256" key="8">
    <source>
        <dbReference type="ARBA" id="ARBA00023152"/>
    </source>
</evidence>
<feature type="binding site" evidence="14">
    <location>
        <position position="337"/>
    </location>
    <ligand>
        <name>substrate</name>
    </ligand>
</feature>
<feature type="binding site" evidence="14">
    <location>
        <position position="190"/>
    </location>
    <ligand>
        <name>substrate</name>
    </ligand>
</feature>
<dbReference type="FunFam" id="3.40.720.10:FF:000001">
    <property type="entry name" value="2,3-bisphosphoglycerate-independent phosphoglycerate mutase"/>
    <property type="match status" value="1"/>
</dbReference>
<comment type="caution">
    <text evidence="18">The sequence shown here is derived from an EMBL/GenBank/DDBJ whole genome shotgun (WGS) entry which is preliminary data.</text>
</comment>
<gene>
    <name evidence="18" type="ORF">FN846DRAFT_928183</name>
</gene>
<dbReference type="Proteomes" id="UP000326924">
    <property type="component" value="Unassembled WGS sequence"/>
</dbReference>
<evidence type="ECO:0000256" key="15">
    <source>
        <dbReference type="PIRSR" id="PIRSR001492-3"/>
    </source>
</evidence>
<reference evidence="18 19" key="1">
    <citation type="submission" date="2019-09" db="EMBL/GenBank/DDBJ databases">
        <title>Draft genome of the ectomycorrhizal ascomycete Sphaerosporella brunnea.</title>
        <authorList>
            <consortium name="DOE Joint Genome Institute"/>
            <person name="Benucci G.M."/>
            <person name="Marozzi G."/>
            <person name="Antonielli L."/>
            <person name="Sanchez S."/>
            <person name="Marco P."/>
            <person name="Wang X."/>
            <person name="Falini L.B."/>
            <person name="Barry K."/>
            <person name="Haridas S."/>
            <person name="Lipzen A."/>
            <person name="Labutti K."/>
            <person name="Grigoriev I.V."/>
            <person name="Murat C."/>
            <person name="Martin F."/>
            <person name="Albertini E."/>
            <person name="Donnini D."/>
            <person name="Bonito G."/>
        </authorList>
    </citation>
    <scope>NUCLEOTIDE SEQUENCE [LARGE SCALE GENOMIC DNA]</scope>
    <source>
        <strain evidence="18 19">Sb_GMNB300</strain>
    </source>
</reference>
<evidence type="ECO:0000256" key="2">
    <source>
        <dbReference type="ARBA" id="ARBA00001936"/>
    </source>
</evidence>
<evidence type="ECO:0000256" key="14">
    <source>
        <dbReference type="PIRSR" id="PIRSR001492-2"/>
    </source>
</evidence>
<dbReference type="InterPro" id="IPR036646">
    <property type="entry name" value="PGAM_B_sf"/>
</dbReference>
<feature type="binding site" evidence="15">
    <location>
        <position position="408"/>
    </location>
    <ligand>
        <name>Mn(2+)</name>
        <dbReference type="ChEBI" id="CHEBI:29035"/>
        <label>1</label>
    </ligand>
</feature>
<dbReference type="InParanoid" id="A0A5J5FA68"/>
<feature type="active site" description="Phosphoserine intermediate" evidence="13">
    <location>
        <position position="64"/>
    </location>
</feature>
<dbReference type="GO" id="GO:0005737">
    <property type="term" value="C:cytoplasm"/>
    <property type="evidence" value="ECO:0007669"/>
    <property type="project" value="InterPro"/>
</dbReference>
<sequence>MVAHKIALIVIDGWGVAPVPNKPGDAICAADTPVMNGFRSNAGYTLLEASSLAVGLPEGLMGNSEVGHLNIGAGRVVWQDVVRIDQTMKKGDFINTENLRASFQHAKDTNGRLHLLGLVSDGGVHSHNAHLYELLKTAKTMGIPHVYIHFFGDGRDTDPKSAAQYMQELLDKIKELGMESVAKIATVVGRYYAMDRDKRWDRVTVALKGIIAGEGEATEDPVAKIKERYEKGETDEFLKPIIVNGDEARVKDNDTLFFFNYRADRMREITLLLGVDSSHITDSSLKVPQNIHITTMTQYKADYPFPAAFPPQRMDDVLAEWLAKQKLKQCHIAETEKYAHVTFFFNGGVEKQFENEIRDMIPSPRVATYDLQPKMSCHEVGDKMAERIGEGQFDFVMNNFAPPDMVGHTGVYEAAVEAVTHTDQAIGAVYEACKKHGYILFVTADHGNAEEMLNGEGKPKTAHTTNPVPFVMANAPEGWSLDKNGGVLGDVAPTILDVMGLPQPEAMTGRSLLVRGD</sequence>
<dbReference type="GO" id="GO:0006007">
    <property type="term" value="P:glucose catabolic process"/>
    <property type="evidence" value="ECO:0007669"/>
    <property type="project" value="InterPro"/>
</dbReference>
<evidence type="ECO:0000313" key="18">
    <source>
        <dbReference type="EMBL" id="KAA8913930.1"/>
    </source>
</evidence>
<dbReference type="Pfam" id="PF06415">
    <property type="entry name" value="iPGM_N"/>
    <property type="match status" value="1"/>
</dbReference>
<protein>
    <recommendedName>
        <fullName evidence="11">2,3-bisphosphoglycerate-independent phosphoglycerate mutase</fullName>
        <ecNumber evidence="6">5.4.2.12</ecNumber>
    </recommendedName>
    <alternativeName>
        <fullName evidence="12">Cofactor-independent phosphoglycerate mutase homolog</fullName>
    </alternativeName>
</protein>
<evidence type="ECO:0000313" key="19">
    <source>
        <dbReference type="Proteomes" id="UP000326924"/>
    </source>
</evidence>
<keyword evidence="9 15" id="KW-0464">Manganese</keyword>
<feature type="binding site" evidence="14">
    <location>
        <begin position="262"/>
        <end position="265"/>
    </location>
    <ligand>
        <name>substrate</name>
    </ligand>
</feature>
<dbReference type="GO" id="GO:0006096">
    <property type="term" value="P:glycolytic process"/>
    <property type="evidence" value="ECO:0007669"/>
    <property type="project" value="UniProtKB-UniPathway"/>
</dbReference>
<comment type="pathway">
    <text evidence="4">Carbohydrate degradation; glycolysis; pyruvate from D-glyceraldehyde 3-phosphate: step 3/5.</text>
</comment>
<feature type="binding site" evidence="15">
    <location>
        <position position="12"/>
    </location>
    <ligand>
        <name>Mn(2+)</name>
        <dbReference type="ChEBI" id="CHEBI:29035"/>
        <label>2</label>
    </ligand>
</feature>
<evidence type="ECO:0000256" key="10">
    <source>
        <dbReference type="ARBA" id="ARBA00023235"/>
    </source>
</evidence>
<feature type="binding site" evidence="15">
    <location>
        <position position="445"/>
    </location>
    <ligand>
        <name>Mn(2+)</name>
        <dbReference type="ChEBI" id="CHEBI:29035"/>
        <label>2</label>
    </ligand>
</feature>
<evidence type="ECO:0000259" key="16">
    <source>
        <dbReference type="Pfam" id="PF01676"/>
    </source>
</evidence>
<dbReference type="InterPro" id="IPR017850">
    <property type="entry name" value="Alkaline_phosphatase_core_sf"/>
</dbReference>
<dbReference type="CDD" id="cd16010">
    <property type="entry name" value="iPGM"/>
    <property type="match status" value="1"/>
</dbReference>
<dbReference type="AlphaFoldDB" id="A0A5J5FA68"/>
<keyword evidence="19" id="KW-1185">Reference proteome</keyword>
<evidence type="ECO:0000256" key="9">
    <source>
        <dbReference type="ARBA" id="ARBA00023211"/>
    </source>
</evidence>
<dbReference type="GO" id="GO:0004619">
    <property type="term" value="F:phosphoglycerate mutase activity"/>
    <property type="evidence" value="ECO:0007669"/>
    <property type="project" value="UniProtKB-EC"/>
</dbReference>
<feature type="binding site" evidence="15">
    <location>
        <position position="463"/>
    </location>
    <ligand>
        <name>Mn(2+)</name>
        <dbReference type="ChEBI" id="CHEBI:29035"/>
        <label>1</label>
    </ligand>
</feature>
<evidence type="ECO:0000256" key="3">
    <source>
        <dbReference type="ARBA" id="ARBA00002315"/>
    </source>
</evidence>
<feature type="domain" description="BPG-independent PGAM N-terminal" evidence="17">
    <location>
        <begin position="84"/>
        <end position="300"/>
    </location>
</feature>
<dbReference type="EMBL" id="VXIS01000011">
    <property type="protein sequence ID" value="KAA8913930.1"/>
    <property type="molecule type" value="Genomic_DNA"/>
</dbReference>
<dbReference type="FunFam" id="3.40.1450.10:FF:000001">
    <property type="entry name" value="2,3-bisphosphoglycerate-independent phosphoglycerate mutase"/>
    <property type="match status" value="1"/>
</dbReference>
<keyword evidence="10" id="KW-0413">Isomerase</keyword>
<evidence type="ECO:0000256" key="6">
    <source>
        <dbReference type="ARBA" id="ARBA00012026"/>
    </source>
</evidence>
<comment type="cofactor">
    <cofactor evidence="2">
        <name>Mn(2+)</name>
        <dbReference type="ChEBI" id="CHEBI:29035"/>
    </cofactor>
</comment>
<name>A0A5J5FA68_9PEZI</name>
<feature type="domain" description="Metalloenzyme" evidence="16">
    <location>
        <begin position="5"/>
        <end position="502"/>
    </location>
</feature>
<comment type="function">
    <text evidence="3">Catalyzes the interconversion of 2-phosphoglycerate and 3-phosphoglycerate.</text>
</comment>
<comment type="catalytic activity">
    <reaction evidence="1">
        <text>(2R)-2-phosphoglycerate = (2R)-3-phosphoglycerate</text>
        <dbReference type="Rhea" id="RHEA:15901"/>
        <dbReference type="ChEBI" id="CHEBI:58272"/>
        <dbReference type="ChEBI" id="CHEBI:58289"/>
        <dbReference type="EC" id="5.4.2.12"/>
    </reaction>
</comment>
<evidence type="ECO:0000256" key="7">
    <source>
        <dbReference type="ARBA" id="ARBA00022723"/>
    </source>
</evidence>
<dbReference type="PANTHER" id="PTHR31637">
    <property type="entry name" value="2,3-BISPHOSPHOGLYCERATE-INDEPENDENT PHOSPHOGLYCERATE MUTASE"/>
    <property type="match status" value="1"/>
</dbReference>
<organism evidence="18 19">
    <name type="scientific">Sphaerosporella brunnea</name>
    <dbReference type="NCBI Taxonomy" id="1250544"/>
    <lineage>
        <taxon>Eukaryota</taxon>
        <taxon>Fungi</taxon>
        <taxon>Dikarya</taxon>
        <taxon>Ascomycota</taxon>
        <taxon>Pezizomycotina</taxon>
        <taxon>Pezizomycetes</taxon>
        <taxon>Pezizales</taxon>
        <taxon>Pyronemataceae</taxon>
        <taxon>Sphaerosporella</taxon>
    </lineage>
</organism>
<feature type="binding site" evidence="15">
    <location>
        <position position="446"/>
    </location>
    <ligand>
        <name>Mn(2+)</name>
        <dbReference type="ChEBI" id="CHEBI:29035"/>
        <label>2</label>
    </ligand>
</feature>
<feature type="binding site" evidence="14">
    <location>
        <begin position="155"/>
        <end position="156"/>
    </location>
    <ligand>
        <name>substrate</name>
    </ligand>
</feature>
<feature type="binding site" evidence="15">
    <location>
        <position position="64"/>
    </location>
    <ligand>
        <name>Mn(2+)</name>
        <dbReference type="ChEBI" id="CHEBI:29035"/>
        <label>2</label>
    </ligand>
</feature>
<feature type="binding site" evidence="15">
    <location>
        <position position="404"/>
    </location>
    <ligand>
        <name>Mn(2+)</name>
        <dbReference type="ChEBI" id="CHEBI:29035"/>
        <label>1</label>
    </ligand>
</feature>
<dbReference type="PIRSF" id="PIRSF001492">
    <property type="entry name" value="IPGAM"/>
    <property type="match status" value="1"/>
</dbReference>
<dbReference type="InterPro" id="IPR005995">
    <property type="entry name" value="Pgm_bpd_ind"/>
</dbReference>
<evidence type="ECO:0000256" key="5">
    <source>
        <dbReference type="ARBA" id="ARBA00008819"/>
    </source>
</evidence>
<dbReference type="OrthoDB" id="1886626at2759"/>
<feature type="binding site" evidence="14">
    <location>
        <position position="196"/>
    </location>
    <ligand>
        <name>substrate</name>
    </ligand>
</feature>
<keyword evidence="8" id="KW-0324">Glycolysis</keyword>
<accession>A0A5J5FA68</accession>
<dbReference type="Gene3D" id="3.40.720.10">
    <property type="entry name" value="Alkaline Phosphatase, subunit A"/>
    <property type="match status" value="1"/>
</dbReference>
<evidence type="ECO:0000259" key="17">
    <source>
        <dbReference type="Pfam" id="PF06415"/>
    </source>
</evidence>
<dbReference type="SUPFAM" id="SSF64158">
    <property type="entry name" value="2,3-Bisphosphoglycerate-independent phosphoglycerate mutase, substrate-binding domain"/>
    <property type="match status" value="1"/>
</dbReference>
<dbReference type="UniPathway" id="UPA00109">
    <property type="reaction ID" value="UER00186"/>
</dbReference>
<evidence type="ECO:0000256" key="1">
    <source>
        <dbReference type="ARBA" id="ARBA00000370"/>
    </source>
</evidence>
<evidence type="ECO:0000256" key="4">
    <source>
        <dbReference type="ARBA" id="ARBA00004798"/>
    </source>
</evidence>
<dbReference type="NCBIfam" id="TIGR01307">
    <property type="entry name" value="pgm_bpd_ind"/>
    <property type="match status" value="1"/>
</dbReference>
<dbReference type="InterPro" id="IPR011258">
    <property type="entry name" value="BPG-indep_PGM_N"/>
</dbReference>
<evidence type="ECO:0000256" key="13">
    <source>
        <dbReference type="PIRSR" id="PIRSR001492-1"/>
    </source>
</evidence>
<comment type="similarity">
    <text evidence="5">Belongs to the BPG-independent phosphoglycerate mutase family.</text>
</comment>